<evidence type="ECO:0000313" key="2">
    <source>
        <dbReference type="Proteomes" id="UP001597353"/>
    </source>
</evidence>
<proteinExistence type="predicted"/>
<name>A0ABW4S8E7_9RHOB</name>
<comment type="caution">
    <text evidence="1">The sequence shown here is derived from an EMBL/GenBank/DDBJ whole genome shotgun (WGS) entry which is preliminary data.</text>
</comment>
<dbReference type="Proteomes" id="UP001597353">
    <property type="component" value="Unassembled WGS sequence"/>
</dbReference>
<protein>
    <submittedName>
        <fullName evidence="1">Uncharacterized protein</fullName>
    </submittedName>
</protein>
<sequence length="70" mass="7496">MESKALIQTIESYCEAVGISPTTLGVKVLGNSRFLDRLKSRAARDEEAARRLIAYMAENPAPKTSGGASP</sequence>
<accession>A0ABW4S8E7</accession>
<dbReference type="EMBL" id="JBHUGH010000013">
    <property type="protein sequence ID" value="MFD1913821.1"/>
    <property type="molecule type" value="Genomic_DNA"/>
</dbReference>
<organism evidence="1 2">
    <name type="scientific">Halodurantibacterium flavum</name>
    <dbReference type="NCBI Taxonomy" id="1382802"/>
    <lineage>
        <taxon>Bacteria</taxon>
        <taxon>Pseudomonadati</taxon>
        <taxon>Pseudomonadota</taxon>
        <taxon>Alphaproteobacteria</taxon>
        <taxon>Rhodobacterales</taxon>
        <taxon>Paracoccaceae</taxon>
        <taxon>Halodurantibacterium</taxon>
    </lineage>
</organism>
<evidence type="ECO:0000313" key="1">
    <source>
        <dbReference type="EMBL" id="MFD1913821.1"/>
    </source>
</evidence>
<reference evidence="2" key="1">
    <citation type="journal article" date="2019" name="Int. J. Syst. Evol. Microbiol.">
        <title>The Global Catalogue of Microorganisms (GCM) 10K type strain sequencing project: providing services to taxonomists for standard genome sequencing and annotation.</title>
        <authorList>
            <consortium name="The Broad Institute Genomics Platform"/>
            <consortium name="The Broad Institute Genome Sequencing Center for Infectious Disease"/>
            <person name="Wu L."/>
            <person name="Ma J."/>
        </authorList>
    </citation>
    <scope>NUCLEOTIDE SEQUENCE [LARGE SCALE GENOMIC DNA]</scope>
    <source>
        <strain evidence="2">CGMCC 4.7242</strain>
    </source>
</reference>
<keyword evidence="2" id="KW-1185">Reference proteome</keyword>
<gene>
    <name evidence="1" type="ORF">ACFSGJ_16525</name>
</gene>